<gene>
    <name evidence="1" type="ORF">OCTVUL_1B024956</name>
</gene>
<reference evidence="1" key="1">
    <citation type="submission" date="2023-08" db="EMBL/GenBank/DDBJ databases">
        <authorList>
            <person name="Alioto T."/>
            <person name="Alioto T."/>
            <person name="Gomez Garrido J."/>
        </authorList>
    </citation>
    <scope>NUCLEOTIDE SEQUENCE</scope>
</reference>
<evidence type="ECO:0000313" key="1">
    <source>
        <dbReference type="EMBL" id="CAI9718668.1"/>
    </source>
</evidence>
<proteinExistence type="predicted"/>
<organism evidence="1 2">
    <name type="scientific">Octopus vulgaris</name>
    <name type="common">Common octopus</name>
    <dbReference type="NCBI Taxonomy" id="6645"/>
    <lineage>
        <taxon>Eukaryota</taxon>
        <taxon>Metazoa</taxon>
        <taxon>Spiralia</taxon>
        <taxon>Lophotrochozoa</taxon>
        <taxon>Mollusca</taxon>
        <taxon>Cephalopoda</taxon>
        <taxon>Coleoidea</taxon>
        <taxon>Octopodiformes</taxon>
        <taxon>Octopoda</taxon>
        <taxon>Incirrata</taxon>
        <taxon>Octopodidae</taxon>
        <taxon>Octopus</taxon>
    </lineage>
</organism>
<dbReference type="EMBL" id="OX597815">
    <property type="protein sequence ID" value="CAI9718668.1"/>
    <property type="molecule type" value="Genomic_DNA"/>
</dbReference>
<evidence type="ECO:0000313" key="2">
    <source>
        <dbReference type="Proteomes" id="UP001162480"/>
    </source>
</evidence>
<sequence length="73" mass="8621">MESLAEMLIINAIVFKDIGDVEEDFINYHQIHFFFLKNHRCYFTFAYKCYHSLIFYSSVSGLLSLVVKGYVKI</sequence>
<accession>A0AA36AM64</accession>
<dbReference type="Proteomes" id="UP001162480">
    <property type="component" value="Chromosome 2"/>
</dbReference>
<name>A0AA36AM64_OCTVU</name>
<keyword evidence="2" id="KW-1185">Reference proteome</keyword>
<dbReference type="AlphaFoldDB" id="A0AA36AM64"/>
<protein>
    <submittedName>
        <fullName evidence="1">Uncharacterized protein</fullName>
    </submittedName>
</protein>